<dbReference type="GO" id="GO:0044205">
    <property type="term" value="P:'de novo' UMP biosynthetic process"/>
    <property type="evidence" value="ECO:0007669"/>
    <property type="project" value="UniProtKB-UniRule"/>
</dbReference>
<name>A0A8E6B2Z0_9BACT</name>
<evidence type="ECO:0000256" key="1">
    <source>
        <dbReference type="ARBA" id="ARBA00006422"/>
    </source>
</evidence>
<evidence type="ECO:0000256" key="6">
    <source>
        <dbReference type="ARBA" id="ARBA00022827"/>
    </source>
</evidence>
<dbReference type="InterPro" id="IPR039261">
    <property type="entry name" value="FNR_nucleotide-bd"/>
</dbReference>
<dbReference type="Gene3D" id="2.40.30.10">
    <property type="entry name" value="Translation factors"/>
    <property type="match status" value="1"/>
</dbReference>
<dbReference type="SUPFAM" id="SSF63380">
    <property type="entry name" value="Riboflavin synthase domain-like"/>
    <property type="match status" value="1"/>
</dbReference>
<organism evidence="14 15">
    <name type="scientific">Telmatocola sphagniphila</name>
    <dbReference type="NCBI Taxonomy" id="1123043"/>
    <lineage>
        <taxon>Bacteria</taxon>
        <taxon>Pseudomonadati</taxon>
        <taxon>Planctomycetota</taxon>
        <taxon>Planctomycetia</taxon>
        <taxon>Gemmatales</taxon>
        <taxon>Gemmataceae</taxon>
    </lineage>
</organism>
<comment type="caution">
    <text evidence="11">Lacks conserved residue(s) required for the propagation of feature annotation.</text>
</comment>
<dbReference type="Proteomes" id="UP000676194">
    <property type="component" value="Chromosome"/>
</dbReference>
<dbReference type="UniPathway" id="UPA00070">
    <property type="reaction ID" value="UER00945"/>
</dbReference>
<dbReference type="Gene3D" id="2.10.240.10">
    <property type="entry name" value="Dihydroorotate dehydrogenase, electron transfer subunit"/>
    <property type="match status" value="1"/>
</dbReference>
<evidence type="ECO:0000256" key="8">
    <source>
        <dbReference type="ARBA" id="ARBA00022982"/>
    </source>
</evidence>
<dbReference type="InterPro" id="IPR017927">
    <property type="entry name" value="FAD-bd_FR_type"/>
</dbReference>
<dbReference type="InterPro" id="IPR012165">
    <property type="entry name" value="Cyt_c3_hydrogenase_gsu"/>
</dbReference>
<dbReference type="Pfam" id="PF00970">
    <property type="entry name" value="FAD_binding_6"/>
    <property type="match status" value="1"/>
</dbReference>
<dbReference type="EMBL" id="CP074694">
    <property type="protein sequence ID" value="QVL30973.1"/>
    <property type="molecule type" value="Genomic_DNA"/>
</dbReference>
<feature type="domain" description="FAD-binding FR-type" evidence="13">
    <location>
        <begin position="1"/>
        <end position="101"/>
    </location>
</feature>
<evidence type="ECO:0000256" key="12">
    <source>
        <dbReference type="PIRSR" id="PIRSR006816-2"/>
    </source>
</evidence>
<dbReference type="PIRSF" id="PIRSF006816">
    <property type="entry name" value="Cyc3_hyd_g"/>
    <property type="match status" value="1"/>
</dbReference>
<dbReference type="InterPro" id="IPR019480">
    <property type="entry name" value="Dihydroorotate_DH_Fe-S-bd"/>
</dbReference>
<comment type="cofactor">
    <cofactor evidence="11">
        <name>FAD</name>
        <dbReference type="ChEBI" id="CHEBI:57692"/>
    </cofactor>
    <text evidence="11">Binds 1 FAD per subunit.</text>
</comment>
<comment type="function">
    <text evidence="11">Responsible for channeling the electrons from the oxidation of dihydroorotate from the FMN redox center in the PyrD type B subunit to the ultimate electron acceptor NAD(+).</text>
</comment>
<keyword evidence="3 11" id="KW-0285">Flavoprotein</keyword>
<evidence type="ECO:0000256" key="10">
    <source>
        <dbReference type="ARBA" id="ARBA00023014"/>
    </source>
</evidence>
<sequence length="270" mass="29020">MIQTRSRVLEHVPLAEKTYRIRLSAPTIAAKILPGQFLMLKLPGLNDPLLGRPFAVYDVDFEQQAIDVVYLVIGKMTTLLQEISPGQELEIWGPLGNGFPELSPGPEAIFVAGGIGQTPFLAYAHQLLGTKGFGGRAAKRVIDKVTLYYGVRNKNLLAGVSDFEKAGVQVKVASDDGSVGYHGLVTGLLEQDPPKAPIITCGPEPMLKAVSKLAEKYGVPCYVSLETPMACGFGACFSCVTAVKTPEGVDYKRVCIDGPVFEASKLVWGH</sequence>
<evidence type="ECO:0000256" key="2">
    <source>
        <dbReference type="ARBA" id="ARBA00022448"/>
    </source>
</evidence>
<dbReference type="PROSITE" id="PS51384">
    <property type="entry name" value="FAD_FR"/>
    <property type="match status" value="1"/>
</dbReference>
<evidence type="ECO:0000259" key="13">
    <source>
        <dbReference type="PROSITE" id="PS51384"/>
    </source>
</evidence>
<keyword evidence="2 11" id="KW-0813">Transport</keyword>
<keyword evidence="6 11" id="KW-0274">FAD</keyword>
<keyword evidence="8 11" id="KW-0249">Electron transport</keyword>
<comment type="subunit">
    <text evidence="11">Heterotetramer of 2 PyrK and 2 PyrD type B subunits.</text>
</comment>
<evidence type="ECO:0000256" key="9">
    <source>
        <dbReference type="ARBA" id="ARBA00023004"/>
    </source>
</evidence>
<dbReference type="GO" id="GO:0016491">
    <property type="term" value="F:oxidoreductase activity"/>
    <property type="evidence" value="ECO:0007669"/>
    <property type="project" value="InterPro"/>
</dbReference>
<dbReference type="SUPFAM" id="SSF52343">
    <property type="entry name" value="Ferredoxin reductase-like, C-terminal NADP-linked domain"/>
    <property type="match status" value="1"/>
</dbReference>
<dbReference type="InterPro" id="IPR017938">
    <property type="entry name" value="Riboflavin_synthase-like_b-brl"/>
</dbReference>
<keyword evidence="4 11" id="KW-0001">2Fe-2S</keyword>
<comment type="cofactor">
    <cofactor evidence="12">
        <name>[2Fe-2S] cluster</name>
        <dbReference type="ChEBI" id="CHEBI:190135"/>
    </cofactor>
    <text evidence="12">Binds 1 [2Fe-2S] cluster per subunit.</text>
</comment>
<accession>A0A8E6B2Z0</accession>
<dbReference type="PANTHER" id="PTHR43513:SF3">
    <property type="entry name" value="DIHYDROOROTATE DEHYDROGENASE B (NAD(+)), ELECTRON TRANSFER SUBUNIT-RELATED"/>
    <property type="match status" value="1"/>
</dbReference>
<dbReference type="InterPro" id="IPR050353">
    <property type="entry name" value="PyrK_electron_transfer"/>
</dbReference>
<dbReference type="GO" id="GO:0050660">
    <property type="term" value="F:flavin adenine dinucleotide binding"/>
    <property type="evidence" value="ECO:0007669"/>
    <property type="project" value="InterPro"/>
</dbReference>
<feature type="binding site" evidence="11 12">
    <location>
        <position position="255"/>
    </location>
    <ligand>
        <name>[2Fe-2S] cluster</name>
        <dbReference type="ChEBI" id="CHEBI:190135"/>
    </ligand>
</feature>
<dbReference type="RefSeq" id="WP_213494855.1">
    <property type="nucleotide sequence ID" value="NZ_CP074694.1"/>
</dbReference>
<dbReference type="GO" id="GO:0046872">
    <property type="term" value="F:metal ion binding"/>
    <property type="evidence" value="ECO:0007669"/>
    <property type="project" value="UniProtKB-KW"/>
</dbReference>
<evidence type="ECO:0000313" key="14">
    <source>
        <dbReference type="EMBL" id="QVL30973.1"/>
    </source>
</evidence>
<evidence type="ECO:0000256" key="3">
    <source>
        <dbReference type="ARBA" id="ARBA00022630"/>
    </source>
</evidence>
<keyword evidence="15" id="KW-1185">Reference proteome</keyword>
<comment type="similarity">
    <text evidence="1 11">Belongs to the PyrK family.</text>
</comment>
<dbReference type="HAMAP" id="MF_01211">
    <property type="entry name" value="DHODB_Fe_S_bind"/>
    <property type="match status" value="1"/>
</dbReference>
<evidence type="ECO:0000256" key="7">
    <source>
        <dbReference type="ARBA" id="ARBA00022975"/>
    </source>
</evidence>
<proteinExistence type="inferred from homology"/>
<dbReference type="Pfam" id="PF00175">
    <property type="entry name" value="NAD_binding_1"/>
    <property type="match status" value="1"/>
</dbReference>
<gene>
    <name evidence="11" type="primary">pyrK</name>
    <name evidence="14" type="ORF">KIH39_19260</name>
</gene>
<keyword evidence="10 11" id="KW-0411">Iron-sulfur</keyword>
<evidence type="ECO:0000313" key="15">
    <source>
        <dbReference type="Proteomes" id="UP000676194"/>
    </source>
</evidence>
<keyword evidence="9 11" id="KW-0408">Iron</keyword>
<keyword evidence="7 11" id="KW-0665">Pyrimidine biosynthesis</keyword>
<comment type="cofactor">
    <cofactor evidence="11">
        <name>[2Fe-2S] cluster</name>
        <dbReference type="ChEBI" id="CHEBI:190135"/>
    </cofactor>
    <text evidence="11">Binds 1 [2Fe-2S] cluster per subunit.</text>
</comment>
<protein>
    <recommendedName>
        <fullName evidence="11">Dihydroorotate dehydrogenase B (NAD(+)), electron transfer subunit</fullName>
    </recommendedName>
    <alternativeName>
        <fullName evidence="11">Dihydroorotate oxidase B, electron transfer subunit</fullName>
    </alternativeName>
</protein>
<feature type="binding site" evidence="11 12">
    <location>
        <position position="231"/>
    </location>
    <ligand>
        <name>[2Fe-2S] cluster</name>
        <dbReference type="ChEBI" id="CHEBI:190135"/>
    </ligand>
</feature>
<dbReference type="InterPro" id="IPR023455">
    <property type="entry name" value="Dihydroorotate_DHASE_ETsu"/>
</dbReference>
<reference evidence="14" key="1">
    <citation type="submission" date="2021-05" db="EMBL/GenBank/DDBJ databases">
        <title>Complete genome sequence of the cellulolytic planctomycete Telmatocola sphagniphila SP2T and characterization of the first cellulase from planctomycetes.</title>
        <authorList>
            <person name="Rakitin A.L."/>
            <person name="Beletsky A.V."/>
            <person name="Naumoff D.G."/>
            <person name="Kulichevskaya I.S."/>
            <person name="Mardanov A.V."/>
            <person name="Ravin N.V."/>
            <person name="Dedysh S.N."/>
        </authorList>
    </citation>
    <scope>NUCLEOTIDE SEQUENCE</scope>
    <source>
        <strain evidence="14">SP2T</strain>
    </source>
</reference>
<evidence type="ECO:0000256" key="5">
    <source>
        <dbReference type="ARBA" id="ARBA00022723"/>
    </source>
</evidence>
<evidence type="ECO:0000256" key="4">
    <source>
        <dbReference type="ARBA" id="ARBA00022714"/>
    </source>
</evidence>
<dbReference type="AlphaFoldDB" id="A0A8E6B2Z0"/>
<dbReference type="CDD" id="cd06218">
    <property type="entry name" value="DHOD_e_trans"/>
    <property type="match status" value="1"/>
</dbReference>
<comment type="pathway">
    <text evidence="11">Pyrimidine metabolism; UMP biosynthesis via de novo pathway; orotate from (S)-dihydroorotate (NAD(+) route): step 1/1.</text>
</comment>
<dbReference type="Gene3D" id="3.40.50.80">
    <property type="entry name" value="Nucleotide-binding domain of ferredoxin-NADP reductase (FNR) module"/>
    <property type="match status" value="1"/>
</dbReference>
<dbReference type="Pfam" id="PF10418">
    <property type="entry name" value="DHODB_Fe-S_bind"/>
    <property type="match status" value="1"/>
</dbReference>
<dbReference type="InterPro" id="IPR001433">
    <property type="entry name" value="OxRdtase_FAD/NAD-bd"/>
</dbReference>
<feature type="binding site" evidence="11 12">
    <location>
        <position position="236"/>
    </location>
    <ligand>
        <name>[2Fe-2S] cluster</name>
        <dbReference type="ChEBI" id="CHEBI:190135"/>
    </ligand>
</feature>
<dbReference type="InterPro" id="IPR037117">
    <property type="entry name" value="Dihydroorotate_DH_ele_sf"/>
</dbReference>
<dbReference type="PRINTS" id="PR00410">
    <property type="entry name" value="PHEHYDRXLASE"/>
</dbReference>
<dbReference type="GO" id="GO:0009055">
    <property type="term" value="F:electron transfer activity"/>
    <property type="evidence" value="ECO:0007669"/>
    <property type="project" value="UniProtKB-UniRule"/>
</dbReference>
<feature type="binding site" evidence="11 12">
    <location>
        <position position="239"/>
    </location>
    <ligand>
        <name>[2Fe-2S] cluster</name>
        <dbReference type="ChEBI" id="CHEBI:190135"/>
    </ligand>
</feature>
<dbReference type="InterPro" id="IPR008333">
    <property type="entry name" value="Cbr1-like_FAD-bd_dom"/>
</dbReference>
<evidence type="ECO:0000256" key="11">
    <source>
        <dbReference type="HAMAP-Rule" id="MF_01211"/>
    </source>
</evidence>
<dbReference type="KEGG" id="tsph:KIH39_19260"/>
<keyword evidence="5 11" id="KW-0479">Metal-binding</keyword>
<dbReference type="PANTHER" id="PTHR43513">
    <property type="entry name" value="DIHYDROOROTATE DEHYDROGENASE B (NAD(+)), ELECTRON TRANSFER SUBUNIT"/>
    <property type="match status" value="1"/>
</dbReference>
<dbReference type="GO" id="GO:0051537">
    <property type="term" value="F:2 iron, 2 sulfur cluster binding"/>
    <property type="evidence" value="ECO:0007669"/>
    <property type="project" value="UniProtKB-KW"/>
</dbReference>